<dbReference type="InterPro" id="IPR053137">
    <property type="entry name" value="NLR-like"/>
</dbReference>
<dbReference type="PANTHER" id="PTHR46082">
    <property type="entry name" value="ATP/GTP-BINDING PROTEIN-RELATED"/>
    <property type="match status" value="1"/>
</dbReference>
<dbReference type="Pfam" id="PF06564">
    <property type="entry name" value="CBP_BcsQ"/>
    <property type="match status" value="1"/>
</dbReference>
<reference evidence="2 3" key="1">
    <citation type="submission" date="2019-03" db="EMBL/GenBank/DDBJ databases">
        <title>Genomic Encyclopedia of Type Strains, Phase IV (KMG-IV): sequencing the most valuable type-strain genomes for metagenomic binning, comparative biology and taxonomic classification.</title>
        <authorList>
            <person name="Goeker M."/>
        </authorList>
    </citation>
    <scope>NUCLEOTIDE SEQUENCE [LARGE SCALE GENOMIC DNA]</scope>
    <source>
        <strain evidence="2 3">DSM 45934</strain>
    </source>
</reference>
<keyword evidence="3" id="KW-1185">Reference proteome</keyword>
<dbReference type="AlphaFoldDB" id="A0A4R2J7B9"/>
<feature type="domain" description="Orc1-like AAA ATPase" evidence="1">
    <location>
        <begin position="453"/>
        <end position="516"/>
    </location>
</feature>
<name>A0A4R2J7B9_9PSEU</name>
<dbReference type="Pfam" id="PF13191">
    <property type="entry name" value="AAA_16"/>
    <property type="match status" value="1"/>
</dbReference>
<dbReference type="PANTHER" id="PTHR46082:SF6">
    <property type="entry name" value="AAA+ ATPASE DOMAIN-CONTAINING PROTEIN-RELATED"/>
    <property type="match status" value="1"/>
</dbReference>
<dbReference type="Pfam" id="PF13374">
    <property type="entry name" value="TPR_10"/>
    <property type="match status" value="1"/>
</dbReference>
<dbReference type="Gene3D" id="1.25.40.10">
    <property type="entry name" value="Tetratricopeptide repeat domain"/>
    <property type="match status" value="2"/>
</dbReference>
<dbReference type="InterPro" id="IPR027417">
    <property type="entry name" value="P-loop_NTPase"/>
</dbReference>
<dbReference type="SUPFAM" id="SSF52540">
    <property type="entry name" value="P-loop containing nucleoside triphosphate hydrolases"/>
    <property type="match status" value="2"/>
</dbReference>
<dbReference type="SUPFAM" id="SSF48452">
    <property type="entry name" value="TPR-like"/>
    <property type="match status" value="2"/>
</dbReference>
<dbReference type="InterPro" id="IPR041664">
    <property type="entry name" value="AAA_16"/>
</dbReference>
<dbReference type="NCBIfam" id="NF040586">
    <property type="entry name" value="FxSxx_TPR"/>
    <property type="match status" value="1"/>
</dbReference>
<comment type="caution">
    <text evidence="2">The sequence shown here is derived from an EMBL/GenBank/DDBJ whole genome shotgun (WGS) entry which is preliminary data.</text>
</comment>
<proteinExistence type="predicted"/>
<dbReference type="InterPro" id="IPR011990">
    <property type="entry name" value="TPR-like_helical_dom_sf"/>
</dbReference>
<dbReference type="EMBL" id="SLWS01000010">
    <property type="protein sequence ID" value="TCO53512.1"/>
    <property type="molecule type" value="Genomic_DNA"/>
</dbReference>
<dbReference type="Gene3D" id="3.40.50.300">
    <property type="entry name" value="P-loop containing nucleotide triphosphate hydrolases"/>
    <property type="match status" value="2"/>
</dbReference>
<organism evidence="2 3">
    <name type="scientific">Actinocrispum wychmicini</name>
    <dbReference type="NCBI Taxonomy" id="1213861"/>
    <lineage>
        <taxon>Bacteria</taxon>
        <taxon>Bacillati</taxon>
        <taxon>Actinomycetota</taxon>
        <taxon>Actinomycetes</taxon>
        <taxon>Pseudonocardiales</taxon>
        <taxon>Pseudonocardiaceae</taxon>
        <taxon>Actinocrispum</taxon>
    </lineage>
</organism>
<dbReference type="InterPro" id="IPR017746">
    <property type="entry name" value="Cellulose_synthase_operon_BcsQ"/>
</dbReference>
<dbReference type="Proteomes" id="UP000295680">
    <property type="component" value="Unassembled WGS sequence"/>
</dbReference>
<evidence type="ECO:0000313" key="3">
    <source>
        <dbReference type="Proteomes" id="UP000295680"/>
    </source>
</evidence>
<evidence type="ECO:0000259" key="1">
    <source>
        <dbReference type="Pfam" id="PF13191"/>
    </source>
</evidence>
<dbReference type="RefSeq" id="WP_132123489.1">
    <property type="nucleotide sequence ID" value="NZ_SLWS01000010.1"/>
</dbReference>
<dbReference type="Pfam" id="PF13424">
    <property type="entry name" value="TPR_12"/>
    <property type="match status" value="1"/>
</dbReference>
<dbReference type="OrthoDB" id="580767at2"/>
<evidence type="ECO:0000313" key="2">
    <source>
        <dbReference type="EMBL" id="TCO53512.1"/>
    </source>
</evidence>
<accession>A0A4R2J7B9</accession>
<sequence>MSNPSGGAARSAVVAFLSAAGGAGRTSAVANLAWALASAGRRVLVVDLGSEQPHVPDYLAPFYVGEAELAERTRRAVLAVLSPPHVEPVSTVERYSLPRAAGHIDVLAPRVPAGGGRLYLDVVEASHGAISTLREQLATEQYDQVLIDAPTGTAGPVVALIAELADVAAVCFAPKGVNDAAALARQLKRQMPYRLDIVPVVTMFDMGGDVRAARSLANVRAKFGTLIDQSGAIVWIPYRSYEAYDPLLAVLFEDANDPSRVRAQYRRLAAAITKDDAIVIPDVSDEVRSRYRRIFGVDTFEPPVRVLVAYATEDRAWADWARAVLERGGAETRTLAAAGVGVAPAGGRLDTVASEWLDQPRPPELVVVRSSRLAPPDLPSLSPVWLVVERTEEGPPNDGEVVDLVDVHDAVARARLLTHFSLMAPRWEVDPVQWPRFPATRPQLVSLPPRNPQFVGRDHEIERLRDRMLSFGSGRAACTLTGPPGVGKSELALEYAYRFASDYDLIWWFSAHDRQTAVAGVAELGDRMHDPELTEDPVNEYGTTVPIEQLAEGKRFARWLLVYDNADDPAVLDGLMPDGGLGHVLVTSFNAADDTAITVPHMRPQDSAKLLTTRVNELSPADADLVADAVGHLPLALQLSVDWLVEAVEDERRVGSTGVDSATWATRAFLEQVSSEADDEPVVQVVRTLVESLKGGAPGRLAVLLAQMCAFLSPQGVALHLVRSPAMIDRLVARGGLDGAALRLDSWEIDRVLWTGTRFGLFRVDWGTHSSLRLHRLVQTRLRADMSTVEQANRRADVLAVLAAYAPIEVDEDASGRVRRFLELQKHVFVSGAMASRDDQVRRWLVNQLRFLYTDGGIGIAEAATRPAHQLLDSWLAHYGPADPLSARLGTQLANVERHLGRPTTALRLDDAALALQRRTLTRTHPQVLISARGRAGDLRGLGLFWEALDEDQATWEGFRTELGDDHPHTRSAANNLASSMYLAGDPAGALEIEEDNFARRTRMFGQDNPDTWWSCTRIGIYQRELGQYDRALTTLRTARDRLRQLRLDTNETLLRAMWHYAITERALAYHREAKDHTARVLTSLRELLGEHHPDTLACTLSYAMDHRAVGDSGVAVELSESVLAGLHGPAALPDDHPFIGLAQVCLGLSLCAAYEVEKAVGTVTAGLDVLRHRLGGTHRWTLAASVSQARVVAAAGDIERARDLVGLAYADHREYLGDDHPSTLIAASNLAVVRGPRAEFDQGWKDIDVDIPQT</sequence>
<protein>
    <submittedName>
        <fullName evidence="2">Cellulose biosynthesis protein BcsQ</fullName>
    </submittedName>
</protein>
<gene>
    <name evidence="2" type="ORF">EV192_110101</name>
</gene>